<dbReference type="InterPro" id="IPR010343">
    <property type="entry name" value="ArAE_1"/>
</dbReference>
<evidence type="ECO:0000256" key="1">
    <source>
        <dbReference type="ARBA" id="ARBA00004651"/>
    </source>
</evidence>
<dbReference type="Pfam" id="PF06081">
    <property type="entry name" value="ArAE_1"/>
    <property type="match status" value="1"/>
</dbReference>
<dbReference type="InterPro" id="IPR052984">
    <property type="entry name" value="UPF0421"/>
</dbReference>
<dbReference type="OrthoDB" id="357521at2"/>
<feature type="transmembrane region" description="Helical" evidence="6">
    <location>
        <begin position="122"/>
        <end position="141"/>
    </location>
</feature>
<protein>
    <recommendedName>
        <fullName evidence="7">Putative aromatic acid exporter C-terminal domain-containing protein</fullName>
    </recommendedName>
</protein>
<reference evidence="8 9" key="1">
    <citation type="submission" date="2017-07" db="EMBL/GenBank/DDBJ databases">
        <title>Genome sequencing and assembly of Paenibacillus rigui.</title>
        <authorList>
            <person name="Mayilraj S."/>
        </authorList>
    </citation>
    <scope>NUCLEOTIDE SEQUENCE [LARGE SCALE GENOMIC DNA]</scope>
    <source>
        <strain evidence="8 9">JCM 16352</strain>
    </source>
</reference>
<comment type="subcellular location">
    <subcellularLocation>
        <location evidence="1">Cell membrane</location>
        <topology evidence="1">Multi-pass membrane protein</topology>
    </subcellularLocation>
</comment>
<evidence type="ECO:0000259" key="7">
    <source>
        <dbReference type="Pfam" id="PF11728"/>
    </source>
</evidence>
<keyword evidence="9" id="KW-1185">Reference proteome</keyword>
<dbReference type="PANTHER" id="PTHR40064:SF1">
    <property type="entry name" value="MEMBRANE PROTEIN"/>
    <property type="match status" value="1"/>
</dbReference>
<keyword evidence="2" id="KW-1003">Cell membrane</keyword>
<comment type="caution">
    <text evidence="8">The sequence shown here is derived from an EMBL/GenBank/DDBJ whole genome shotgun (WGS) entry which is preliminary data.</text>
</comment>
<dbReference type="GO" id="GO:0005886">
    <property type="term" value="C:plasma membrane"/>
    <property type="evidence" value="ECO:0007669"/>
    <property type="project" value="UniProtKB-SubCell"/>
</dbReference>
<keyword evidence="4 6" id="KW-1133">Transmembrane helix</keyword>
<accession>A0A229UY01</accession>
<dbReference type="Proteomes" id="UP000215509">
    <property type="component" value="Unassembled WGS sequence"/>
</dbReference>
<keyword evidence="5 6" id="KW-0472">Membrane</keyword>
<evidence type="ECO:0000313" key="8">
    <source>
        <dbReference type="EMBL" id="OXM88260.1"/>
    </source>
</evidence>
<dbReference type="EMBL" id="NMQW01000002">
    <property type="protein sequence ID" value="OXM88260.1"/>
    <property type="molecule type" value="Genomic_DNA"/>
</dbReference>
<dbReference type="Pfam" id="PF11728">
    <property type="entry name" value="ArAE_1_C"/>
    <property type="match status" value="1"/>
</dbReference>
<evidence type="ECO:0000313" key="9">
    <source>
        <dbReference type="Proteomes" id="UP000215509"/>
    </source>
</evidence>
<proteinExistence type="predicted"/>
<dbReference type="PANTHER" id="PTHR40064">
    <property type="entry name" value="MEMBRANE PROTEIN-RELATED"/>
    <property type="match status" value="1"/>
</dbReference>
<dbReference type="AlphaFoldDB" id="A0A229UY01"/>
<dbReference type="InterPro" id="IPR021062">
    <property type="entry name" value="ArAE_1_C"/>
</dbReference>
<evidence type="ECO:0000256" key="4">
    <source>
        <dbReference type="ARBA" id="ARBA00022989"/>
    </source>
</evidence>
<feature type="transmembrane region" description="Helical" evidence="6">
    <location>
        <begin position="93"/>
        <end position="110"/>
    </location>
</feature>
<keyword evidence="3 6" id="KW-0812">Transmembrane</keyword>
<evidence type="ECO:0000256" key="5">
    <source>
        <dbReference type="ARBA" id="ARBA00023136"/>
    </source>
</evidence>
<feature type="domain" description="Putative aromatic acid exporter C-terminal" evidence="7">
    <location>
        <begin position="144"/>
        <end position="306"/>
    </location>
</feature>
<name>A0A229UY01_9BACL</name>
<feature type="transmembrane region" description="Helical" evidence="6">
    <location>
        <begin position="53"/>
        <end position="81"/>
    </location>
</feature>
<dbReference type="Gene3D" id="1.20.120.940">
    <property type="entry name" value="Putative aromatic acid exporter, C-terminal domain"/>
    <property type="match status" value="1"/>
</dbReference>
<evidence type="ECO:0000256" key="2">
    <source>
        <dbReference type="ARBA" id="ARBA00022475"/>
    </source>
</evidence>
<evidence type="ECO:0000256" key="6">
    <source>
        <dbReference type="SAM" id="Phobius"/>
    </source>
</evidence>
<sequence>MGIRVIKTAAAVFAAITLSQLLGLQSPLSTGLLAILGIDVTKKRGLQTSFQRLVASIGGLLLAVLLFWLFGFHIWVISLYILILYPLLNRFQLKEGVVTGSVVMFHVYLAERLTTDVILNEIALLVVGLGTASVINIIYMPSEDKRLVGMKEQLEQLFSRIFVEISKHLKDNGYIWSGTELLEAENLLEEALALVRRSNENMLFREETAWAAYFYMRKQQLESIERMMQLVAQVYQTLHHGELLSGVFIELSEDVKGEYYTGRAEQEIAALENRFRRMKLPESREEFEIRSALLQLMMELKAFVAVAKREKKQKETGISNPVPPSSHP</sequence>
<dbReference type="InterPro" id="IPR038323">
    <property type="entry name" value="ArAE_1_C_sf"/>
</dbReference>
<evidence type="ECO:0000256" key="3">
    <source>
        <dbReference type="ARBA" id="ARBA00022692"/>
    </source>
</evidence>
<organism evidence="8 9">
    <name type="scientific">Paenibacillus rigui</name>
    <dbReference type="NCBI Taxonomy" id="554312"/>
    <lineage>
        <taxon>Bacteria</taxon>
        <taxon>Bacillati</taxon>
        <taxon>Bacillota</taxon>
        <taxon>Bacilli</taxon>
        <taxon>Bacillales</taxon>
        <taxon>Paenibacillaceae</taxon>
        <taxon>Paenibacillus</taxon>
    </lineage>
</organism>
<gene>
    <name evidence="8" type="ORF">CF651_02185</name>
</gene>